<accession>A0A0A8YRJ0</accession>
<feature type="transmembrane region" description="Helical" evidence="1">
    <location>
        <begin position="20"/>
        <end position="44"/>
    </location>
</feature>
<keyword evidence="1" id="KW-1133">Transmembrane helix</keyword>
<proteinExistence type="predicted"/>
<dbReference type="EMBL" id="GBRH01270420">
    <property type="protein sequence ID" value="JAD27475.1"/>
    <property type="molecule type" value="Transcribed_RNA"/>
</dbReference>
<evidence type="ECO:0000256" key="1">
    <source>
        <dbReference type="SAM" id="Phobius"/>
    </source>
</evidence>
<reference evidence="2" key="2">
    <citation type="journal article" date="2015" name="Data Brief">
        <title>Shoot transcriptome of the giant reed, Arundo donax.</title>
        <authorList>
            <person name="Barrero R.A."/>
            <person name="Guerrero F.D."/>
            <person name="Moolhuijzen P."/>
            <person name="Goolsby J.A."/>
            <person name="Tidwell J."/>
            <person name="Bellgard S.E."/>
            <person name="Bellgard M.I."/>
        </authorList>
    </citation>
    <scope>NUCLEOTIDE SEQUENCE</scope>
    <source>
        <tissue evidence="2">Shoot tissue taken approximately 20 cm above the soil surface</tissue>
    </source>
</reference>
<evidence type="ECO:0000313" key="2">
    <source>
        <dbReference type="EMBL" id="JAD27475.1"/>
    </source>
</evidence>
<organism evidence="2">
    <name type="scientific">Arundo donax</name>
    <name type="common">Giant reed</name>
    <name type="synonym">Donax arundinaceus</name>
    <dbReference type="NCBI Taxonomy" id="35708"/>
    <lineage>
        <taxon>Eukaryota</taxon>
        <taxon>Viridiplantae</taxon>
        <taxon>Streptophyta</taxon>
        <taxon>Embryophyta</taxon>
        <taxon>Tracheophyta</taxon>
        <taxon>Spermatophyta</taxon>
        <taxon>Magnoliopsida</taxon>
        <taxon>Liliopsida</taxon>
        <taxon>Poales</taxon>
        <taxon>Poaceae</taxon>
        <taxon>PACMAD clade</taxon>
        <taxon>Arundinoideae</taxon>
        <taxon>Arundineae</taxon>
        <taxon>Arundo</taxon>
    </lineage>
</organism>
<keyword evidence="1" id="KW-0812">Transmembrane</keyword>
<protein>
    <submittedName>
        <fullName evidence="2">Uncharacterized protein</fullName>
    </submittedName>
</protein>
<keyword evidence="1" id="KW-0472">Membrane</keyword>
<reference evidence="2" key="1">
    <citation type="submission" date="2014-09" db="EMBL/GenBank/DDBJ databases">
        <authorList>
            <person name="Magalhaes I.L.F."/>
            <person name="Oliveira U."/>
            <person name="Santos F.R."/>
            <person name="Vidigal T.H.D.A."/>
            <person name="Brescovit A.D."/>
            <person name="Santos A.J."/>
        </authorList>
    </citation>
    <scope>NUCLEOTIDE SEQUENCE</scope>
    <source>
        <tissue evidence="2">Shoot tissue taken approximately 20 cm above the soil surface</tissue>
    </source>
</reference>
<name>A0A0A8YRJ0_ARUDO</name>
<dbReference type="AlphaFoldDB" id="A0A0A8YRJ0"/>
<sequence>MLDDCYIVLQCEHMKLGVLVISYSEIGLGLVGELPIICLVRIVVRMWAGGLV</sequence>